<dbReference type="Pfam" id="PF01257">
    <property type="entry name" value="2Fe-2S_thioredx"/>
    <property type="match status" value="1"/>
</dbReference>
<evidence type="ECO:0000256" key="4">
    <source>
        <dbReference type="ARBA" id="ARBA00023004"/>
    </source>
</evidence>
<evidence type="ECO:0000256" key="5">
    <source>
        <dbReference type="ARBA" id="ARBA00023014"/>
    </source>
</evidence>
<protein>
    <submittedName>
        <fullName evidence="8">NAD(P)H-dependent oxidoreductase subunit E</fullName>
    </submittedName>
</protein>
<sequence length="309" mass="33242">MAFTPELRERAEELVGRYPEKRSAVLPLLHLVQHQDGYISDDGVAEISELTDFTKAEVGAVATFYTMYKREPMGRHLVSVCTNFSCVVRGGKEVYQRLSEKLGVGHEETTEDGAITLEHAECLGNCEGAPLVTVDYYNYECLTPEQAEELVDKLVAGEDVPPPTRGRVPEGIRHVSHRLAGLGDADDPDGEIARANRAARAHHGGSTPLTTATSGPGHVPATIVPSYSDEDEAERERARAQVRETGADPGVLEGAAGPGAREFPTRDPDAVAQRPGEAPGETEHREAGIPGREGERTGADDENEGDANE</sequence>
<dbReference type="GO" id="GO:0051537">
    <property type="term" value="F:2 iron, 2 sulfur cluster binding"/>
    <property type="evidence" value="ECO:0007669"/>
    <property type="project" value="UniProtKB-KW"/>
</dbReference>
<dbReference type="KEGG" id="erz:ER308_12835"/>
<dbReference type="GO" id="GO:0003954">
    <property type="term" value="F:NADH dehydrogenase activity"/>
    <property type="evidence" value="ECO:0007669"/>
    <property type="project" value="TreeGrafter"/>
</dbReference>
<evidence type="ECO:0000256" key="1">
    <source>
        <dbReference type="ARBA" id="ARBA00010643"/>
    </source>
</evidence>
<proteinExistence type="inferred from homology"/>
<feature type="compositionally biased region" description="Basic and acidic residues" evidence="7">
    <location>
        <begin position="281"/>
        <end position="299"/>
    </location>
</feature>
<keyword evidence="3" id="KW-0479">Metal-binding</keyword>
<dbReference type="InterPro" id="IPR042128">
    <property type="entry name" value="NuoE_dom"/>
</dbReference>
<dbReference type="InterPro" id="IPR041921">
    <property type="entry name" value="NuoE_N"/>
</dbReference>
<evidence type="ECO:0000256" key="2">
    <source>
        <dbReference type="ARBA" id="ARBA00022714"/>
    </source>
</evidence>
<dbReference type="CDD" id="cd03064">
    <property type="entry name" value="TRX_Fd_NuoE"/>
    <property type="match status" value="1"/>
</dbReference>
<feature type="region of interest" description="Disordered" evidence="7">
    <location>
        <begin position="196"/>
        <end position="309"/>
    </location>
</feature>
<dbReference type="PANTHER" id="PTHR10371">
    <property type="entry name" value="NADH DEHYDROGENASE UBIQUINONE FLAVOPROTEIN 2, MITOCHONDRIAL"/>
    <property type="match status" value="1"/>
</dbReference>
<dbReference type="Proteomes" id="UP000291469">
    <property type="component" value="Chromosome"/>
</dbReference>
<dbReference type="AlphaFoldDB" id="A0A411YGU2"/>
<comment type="similarity">
    <text evidence="1">Belongs to the complex I 24 kDa subunit family.</text>
</comment>
<dbReference type="FunFam" id="1.10.10.1590:FF:000001">
    <property type="entry name" value="NADH-quinone oxidoreductase subunit E"/>
    <property type="match status" value="1"/>
</dbReference>
<feature type="compositionally biased region" description="Basic and acidic residues" evidence="7">
    <location>
        <begin position="234"/>
        <end position="246"/>
    </location>
</feature>
<organism evidence="8 9">
    <name type="scientific">Egibacter rhizosphaerae</name>
    <dbReference type="NCBI Taxonomy" id="1670831"/>
    <lineage>
        <taxon>Bacteria</taxon>
        <taxon>Bacillati</taxon>
        <taxon>Actinomycetota</taxon>
        <taxon>Nitriliruptoria</taxon>
        <taxon>Egibacterales</taxon>
        <taxon>Egibacteraceae</taxon>
        <taxon>Egibacter</taxon>
    </lineage>
</organism>
<evidence type="ECO:0000256" key="7">
    <source>
        <dbReference type="SAM" id="MobiDB-lite"/>
    </source>
</evidence>
<gene>
    <name evidence="8" type="ORF">ER308_12835</name>
</gene>
<dbReference type="EMBL" id="CP036402">
    <property type="protein sequence ID" value="QBI20361.1"/>
    <property type="molecule type" value="Genomic_DNA"/>
</dbReference>
<name>A0A411YGU2_9ACTN</name>
<keyword evidence="9" id="KW-1185">Reference proteome</keyword>
<dbReference type="InterPro" id="IPR002023">
    <property type="entry name" value="NuoE-like"/>
</dbReference>
<evidence type="ECO:0000256" key="3">
    <source>
        <dbReference type="ARBA" id="ARBA00022723"/>
    </source>
</evidence>
<dbReference type="InterPro" id="IPR036249">
    <property type="entry name" value="Thioredoxin-like_sf"/>
</dbReference>
<accession>A0A411YGU2</accession>
<evidence type="ECO:0000256" key="6">
    <source>
        <dbReference type="ARBA" id="ARBA00034078"/>
    </source>
</evidence>
<dbReference type="OrthoDB" id="9807941at2"/>
<dbReference type="NCBIfam" id="TIGR01958">
    <property type="entry name" value="nuoE_fam"/>
    <property type="match status" value="1"/>
</dbReference>
<dbReference type="Gene3D" id="3.40.30.10">
    <property type="entry name" value="Glutaredoxin"/>
    <property type="match status" value="1"/>
</dbReference>
<dbReference type="SUPFAM" id="SSF52833">
    <property type="entry name" value="Thioredoxin-like"/>
    <property type="match status" value="1"/>
</dbReference>
<keyword evidence="5" id="KW-0411">Iron-sulfur</keyword>
<dbReference type="RefSeq" id="WP_131155358.1">
    <property type="nucleotide sequence ID" value="NZ_CP036402.1"/>
</dbReference>
<dbReference type="Gene3D" id="1.10.10.1590">
    <property type="entry name" value="NADH-quinone oxidoreductase subunit E"/>
    <property type="match status" value="1"/>
</dbReference>
<comment type="cofactor">
    <cofactor evidence="6">
        <name>[2Fe-2S] cluster</name>
        <dbReference type="ChEBI" id="CHEBI:190135"/>
    </cofactor>
</comment>
<evidence type="ECO:0000313" key="8">
    <source>
        <dbReference type="EMBL" id="QBI20361.1"/>
    </source>
</evidence>
<evidence type="ECO:0000313" key="9">
    <source>
        <dbReference type="Proteomes" id="UP000291469"/>
    </source>
</evidence>
<feature type="compositionally biased region" description="Acidic residues" evidence="7">
    <location>
        <begin position="300"/>
        <end position="309"/>
    </location>
</feature>
<reference evidence="8 9" key="1">
    <citation type="submission" date="2019-01" db="EMBL/GenBank/DDBJ databases">
        <title>Egibacter rhizosphaerae EGI 80759T.</title>
        <authorList>
            <person name="Chen D.-D."/>
            <person name="Tian Y."/>
            <person name="Jiao J.-Y."/>
            <person name="Zhang X.-T."/>
            <person name="Zhang Y.-G."/>
            <person name="Zhang Y."/>
            <person name="Xiao M."/>
            <person name="Shu W.-S."/>
            <person name="Li W.-J."/>
        </authorList>
    </citation>
    <scope>NUCLEOTIDE SEQUENCE [LARGE SCALE GENOMIC DNA]</scope>
    <source>
        <strain evidence="8 9">EGI 80759</strain>
    </source>
</reference>
<keyword evidence="4" id="KW-0408">Iron</keyword>
<dbReference type="GO" id="GO:0046872">
    <property type="term" value="F:metal ion binding"/>
    <property type="evidence" value="ECO:0007669"/>
    <property type="project" value="UniProtKB-KW"/>
</dbReference>
<keyword evidence="2" id="KW-0001">2Fe-2S</keyword>
<dbReference type="PANTHER" id="PTHR10371:SF3">
    <property type="entry name" value="NADH DEHYDROGENASE [UBIQUINONE] FLAVOPROTEIN 2, MITOCHONDRIAL"/>
    <property type="match status" value="1"/>
</dbReference>